<dbReference type="InterPro" id="IPR050189">
    <property type="entry name" value="MFS_Efflux_Transporters"/>
</dbReference>
<dbReference type="InterPro" id="IPR020846">
    <property type="entry name" value="MFS_dom"/>
</dbReference>
<reference evidence="9 10" key="1">
    <citation type="journal article" date="2023" name="Microb. Genom.">
        <title>Mesoterricola silvestris gen. nov., sp. nov., Mesoterricola sediminis sp. nov., Geothrix oryzae sp. nov., Geothrix edaphica sp. nov., Geothrix rubra sp. nov., and Geothrix limicola sp. nov., six novel members of Acidobacteriota isolated from soils.</title>
        <authorList>
            <person name="Weisberg A.J."/>
            <person name="Pearce E."/>
            <person name="Kramer C.G."/>
            <person name="Chang J.H."/>
            <person name="Clarke C.R."/>
        </authorList>
    </citation>
    <scope>NUCLEOTIDE SEQUENCE [LARGE SCALE GENOMIC DNA]</scope>
    <source>
        <strain evidence="9 10">NE20-4-1</strain>
    </source>
</reference>
<feature type="transmembrane region" description="Helical" evidence="7">
    <location>
        <begin position="325"/>
        <end position="348"/>
    </location>
</feature>
<dbReference type="Proteomes" id="UP001282474">
    <property type="component" value="Unassembled WGS sequence"/>
</dbReference>
<evidence type="ECO:0000313" key="9">
    <source>
        <dbReference type="EMBL" id="MDX3044499.1"/>
    </source>
</evidence>
<feature type="compositionally biased region" description="Low complexity" evidence="6">
    <location>
        <begin position="1"/>
        <end position="19"/>
    </location>
</feature>
<dbReference type="SUPFAM" id="SSF103473">
    <property type="entry name" value="MFS general substrate transporter"/>
    <property type="match status" value="1"/>
</dbReference>
<feature type="transmembrane region" description="Helical" evidence="7">
    <location>
        <begin position="194"/>
        <end position="214"/>
    </location>
</feature>
<keyword evidence="2" id="KW-1003">Cell membrane</keyword>
<comment type="subcellular location">
    <subcellularLocation>
        <location evidence="1">Cell membrane</location>
        <topology evidence="1">Multi-pass membrane protein</topology>
    </subcellularLocation>
</comment>
<feature type="transmembrane region" description="Helical" evidence="7">
    <location>
        <begin position="392"/>
        <end position="410"/>
    </location>
</feature>
<feature type="region of interest" description="Disordered" evidence="6">
    <location>
        <begin position="1"/>
        <end position="30"/>
    </location>
</feature>
<evidence type="ECO:0000256" key="2">
    <source>
        <dbReference type="ARBA" id="ARBA00022475"/>
    </source>
</evidence>
<organism evidence="9 10">
    <name type="scientific">Streptomyces caniscabiei</name>
    <dbReference type="NCBI Taxonomy" id="2746961"/>
    <lineage>
        <taxon>Bacteria</taxon>
        <taxon>Bacillati</taxon>
        <taxon>Actinomycetota</taxon>
        <taxon>Actinomycetes</taxon>
        <taxon>Kitasatosporales</taxon>
        <taxon>Streptomycetaceae</taxon>
        <taxon>Streptomyces</taxon>
    </lineage>
</organism>
<evidence type="ECO:0000256" key="5">
    <source>
        <dbReference type="ARBA" id="ARBA00023136"/>
    </source>
</evidence>
<keyword evidence="4 7" id="KW-1133">Transmembrane helix</keyword>
<evidence type="ECO:0000256" key="6">
    <source>
        <dbReference type="SAM" id="MobiDB-lite"/>
    </source>
</evidence>
<feature type="transmembrane region" description="Helical" evidence="7">
    <location>
        <begin position="133"/>
        <end position="155"/>
    </location>
</feature>
<dbReference type="EMBL" id="JARAWJ010000087">
    <property type="protein sequence ID" value="MDX3044499.1"/>
    <property type="molecule type" value="Genomic_DNA"/>
</dbReference>
<feature type="transmembrane region" description="Helical" evidence="7">
    <location>
        <begin position="298"/>
        <end position="319"/>
    </location>
</feature>
<feature type="transmembrane region" description="Helical" evidence="7">
    <location>
        <begin position="38"/>
        <end position="60"/>
    </location>
</feature>
<protein>
    <submittedName>
        <fullName evidence="9">MFS transporter</fullName>
    </submittedName>
</protein>
<feature type="transmembrane region" description="Helical" evidence="7">
    <location>
        <begin position="235"/>
        <end position="258"/>
    </location>
</feature>
<evidence type="ECO:0000256" key="1">
    <source>
        <dbReference type="ARBA" id="ARBA00004651"/>
    </source>
</evidence>
<feature type="transmembrane region" description="Helical" evidence="7">
    <location>
        <begin position="72"/>
        <end position="92"/>
    </location>
</feature>
<evidence type="ECO:0000259" key="8">
    <source>
        <dbReference type="PROSITE" id="PS50850"/>
    </source>
</evidence>
<dbReference type="PROSITE" id="PS50850">
    <property type="entry name" value="MFS"/>
    <property type="match status" value="1"/>
</dbReference>
<evidence type="ECO:0000256" key="7">
    <source>
        <dbReference type="SAM" id="Phobius"/>
    </source>
</evidence>
<dbReference type="Gene3D" id="1.20.1250.20">
    <property type="entry name" value="MFS general substrate transporter like domains"/>
    <property type="match status" value="1"/>
</dbReference>
<dbReference type="InterPro" id="IPR011701">
    <property type="entry name" value="MFS"/>
</dbReference>
<comment type="caution">
    <text evidence="9">The sequence shown here is derived from an EMBL/GenBank/DDBJ whole genome shotgun (WGS) entry which is preliminary data.</text>
</comment>
<keyword evidence="5 7" id="KW-0472">Membrane</keyword>
<dbReference type="PANTHER" id="PTHR43124:SF8">
    <property type="entry name" value="INNER MEMBRANE TRANSPORT PROTEIN YDHP"/>
    <property type="match status" value="1"/>
</dbReference>
<evidence type="ECO:0000256" key="3">
    <source>
        <dbReference type="ARBA" id="ARBA00022692"/>
    </source>
</evidence>
<proteinExistence type="predicted"/>
<dbReference type="PANTHER" id="PTHR43124">
    <property type="entry name" value="PURINE EFFLUX PUMP PBUE"/>
    <property type="match status" value="1"/>
</dbReference>
<gene>
    <name evidence="9" type="ORF">PV383_46185</name>
</gene>
<feature type="transmembrane region" description="Helical" evidence="7">
    <location>
        <begin position="264"/>
        <end position="286"/>
    </location>
</feature>
<dbReference type="InterPro" id="IPR036259">
    <property type="entry name" value="MFS_trans_sf"/>
</dbReference>
<keyword evidence="10" id="KW-1185">Reference proteome</keyword>
<evidence type="ECO:0000313" key="10">
    <source>
        <dbReference type="Proteomes" id="UP001282474"/>
    </source>
</evidence>
<sequence>MNPTASPSAAEPDAAATGSPERRPGTAPAAEKTKLPPVVWLLGAVAFIMGTSELIVAGLLPEISGAMNVSVSSAGLLITFFAIGMMVGAPAMSLATLRLPRRTAMIAALIVFAAGHVIGALSSTMALALVGRFAAALGTGTFWAVGAAVATAAAGPAAGTRAMGVMVGGVTVANIVGVPLGTAAGQLSGWQGPFWVLSVLSLAAAVVIARKLPADTGAGDSSLRDEIGALKRPRLWLVYLAIALVQGGLLAVFSYIAPLLTERAHLAGAVVPLVLLAYGVGALAGTTVGGRLGDRRPYATLIPATVLMAVLLGAITLWATNSVVAVVLVVLLGGAGFSTNPIVVGQVVRVGGAGRSLPMAFANSAFQVGIAAGSWFGGMALTSSLDLKGPSLAGLVFALAALLPLGLLAASQRTAASAQD</sequence>
<feature type="domain" description="Major facilitator superfamily (MFS) profile" evidence="8">
    <location>
        <begin position="38"/>
        <end position="412"/>
    </location>
</feature>
<keyword evidence="3 7" id="KW-0812">Transmembrane</keyword>
<accession>A0ABU4N469</accession>
<feature type="transmembrane region" description="Helical" evidence="7">
    <location>
        <begin position="360"/>
        <end position="380"/>
    </location>
</feature>
<feature type="transmembrane region" description="Helical" evidence="7">
    <location>
        <begin position="162"/>
        <end position="182"/>
    </location>
</feature>
<dbReference type="RefSeq" id="WP_313895611.1">
    <property type="nucleotide sequence ID" value="NZ_JABXWF010000045.1"/>
</dbReference>
<name>A0ABU4N469_9ACTN</name>
<evidence type="ECO:0000256" key="4">
    <source>
        <dbReference type="ARBA" id="ARBA00022989"/>
    </source>
</evidence>
<feature type="transmembrane region" description="Helical" evidence="7">
    <location>
        <begin position="104"/>
        <end position="127"/>
    </location>
</feature>
<dbReference type="Pfam" id="PF07690">
    <property type="entry name" value="MFS_1"/>
    <property type="match status" value="1"/>
</dbReference>
<dbReference type="CDD" id="cd17324">
    <property type="entry name" value="MFS_NepI_like"/>
    <property type="match status" value="1"/>
</dbReference>